<name>A0ABD0PI36_CIRMR</name>
<gene>
    <name evidence="2" type="ORF">M9458_029373</name>
</gene>
<reference evidence="2 3" key="1">
    <citation type="submission" date="2024-05" db="EMBL/GenBank/DDBJ databases">
        <title>Genome sequencing and assembly of Indian major carp, Cirrhinus mrigala (Hamilton, 1822).</title>
        <authorList>
            <person name="Mohindra V."/>
            <person name="Chowdhury L.M."/>
            <person name="Lal K."/>
            <person name="Jena J.K."/>
        </authorList>
    </citation>
    <scope>NUCLEOTIDE SEQUENCE [LARGE SCALE GENOMIC DNA]</scope>
    <source>
        <strain evidence="2">CM1030</strain>
        <tissue evidence="2">Blood</tissue>
    </source>
</reference>
<dbReference type="InterPro" id="IPR000477">
    <property type="entry name" value="RT_dom"/>
</dbReference>
<keyword evidence="3" id="KW-1185">Reference proteome</keyword>
<dbReference type="Pfam" id="PF00078">
    <property type="entry name" value="RVT_1"/>
    <property type="match status" value="1"/>
</dbReference>
<dbReference type="PROSITE" id="PS50878">
    <property type="entry name" value="RT_POL"/>
    <property type="match status" value="1"/>
</dbReference>
<dbReference type="AlphaFoldDB" id="A0ABD0PI36"/>
<organism evidence="2 3">
    <name type="scientific">Cirrhinus mrigala</name>
    <name type="common">Mrigala</name>
    <dbReference type="NCBI Taxonomy" id="683832"/>
    <lineage>
        <taxon>Eukaryota</taxon>
        <taxon>Metazoa</taxon>
        <taxon>Chordata</taxon>
        <taxon>Craniata</taxon>
        <taxon>Vertebrata</taxon>
        <taxon>Euteleostomi</taxon>
        <taxon>Actinopterygii</taxon>
        <taxon>Neopterygii</taxon>
        <taxon>Teleostei</taxon>
        <taxon>Ostariophysi</taxon>
        <taxon>Cypriniformes</taxon>
        <taxon>Cyprinidae</taxon>
        <taxon>Labeoninae</taxon>
        <taxon>Labeonini</taxon>
        <taxon>Cirrhinus</taxon>
    </lineage>
</organism>
<dbReference type="PANTHER" id="PTHR47027:SF20">
    <property type="entry name" value="REVERSE TRANSCRIPTASE-LIKE PROTEIN WITH RNA-DIRECTED DNA POLYMERASE DOMAIN"/>
    <property type="match status" value="1"/>
</dbReference>
<dbReference type="PANTHER" id="PTHR47027">
    <property type="entry name" value="REVERSE TRANSCRIPTASE DOMAIN-CONTAINING PROTEIN"/>
    <property type="match status" value="1"/>
</dbReference>
<evidence type="ECO:0000313" key="3">
    <source>
        <dbReference type="Proteomes" id="UP001529510"/>
    </source>
</evidence>
<evidence type="ECO:0000313" key="2">
    <source>
        <dbReference type="EMBL" id="KAL0173405.1"/>
    </source>
</evidence>
<feature type="domain" description="Reverse transcriptase" evidence="1">
    <location>
        <begin position="1"/>
        <end position="109"/>
    </location>
</feature>
<accession>A0ABD0PI36</accession>
<comment type="caution">
    <text evidence="2">The sequence shown here is derived from an EMBL/GenBank/DDBJ whole genome shotgun (WGS) entry which is preliminary data.</text>
</comment>
<dbReference type="Proteomes" id="UP001529510">
    <property type="component" value="Unassembled WGS sequence"/>
</dbReference>
<sequence length="203" mass="22981">MLPFAINVGVHQGSALYPLLFILCMDTISADLHSPHPWSLLFANDVFLANEQHAELEEETQKNRLCKYGLHLGTKKTGYMECSLQTGGTIYVGGADLKKVQFKYLGSVIYSDDESLPTARAHINAPCTKWHQVTGVMCNHRMPLRLKSKIYKTVVCPVALYGSESWPVTAKHEQALHIMEMRMLHWSLRLTRLNHATNEDVCR</sequence>
<proteinExistence type="predicted"/>
<protein>
    <recommendedName>
        <fullName evidence="1">Reverse transcriptase domain-containing protein</fullName>
    </recommendedName>
</protein>
<dbReference type="EMBL" id="JAMKFB020000015">
    <property type="protein sequence ID" value="KAL0173405.1"/>
    <property type="molecule type" value="Genomic_DNA"/>
</dbReference>
<evidence type="ECO:0000259" key="1">
    <source>
        <dbReference type="PROSITE" id="PS50878"/>
    </source>
</evidence>